<reference evidence="3" key="1">
    <citation type="submission" date="2020-02" db="EMBL/GenBank/DDBJ databases">
        <authorList>
            <person name="Meier V. D."/>
        </authorList>
    </citation>
    <scope>NUCLEOTIDE SEQUENCE</scope>
    <source>
        <strain evidence="3">AVDCRST_MAG23</strain>
    </source>
</reference>
<dbReference type="InterPro" id="IPR037682">
    <property type="entry name" value="TonB_C"/>
</dbReference>
<dbReference type="GO" id="GO:0055085">
    <property type="term" value="P:transmembrane transport"/>
    <property type="evidence" value="ECO:0007669"/>
    <property type="project" value="InterPro"/>
</dbReference>
<sequence>MKTHFVALLFASAGLVTHQPASAAPPRQPIGKWQVDYGDTACTAARNYGPAEKPVTLAFRPSPNGTVVRLMVARPGRVSTPHHFAVTTTITSEKAKTTGLRFESADKKRDIIWINFDRAALDGLQAAGEIAIKAGVTIEERFPLPGIGSVLKSLDTCNADLRKHWNVEEAAASQLSKGATVLKPLHSLISDSDYPAQAIRERASGSTRFMMMVDETGALKDCMVEETSGIASLDAMSCSVFLQRAKFSPALDAAGKPARSVLTARITWRIP</sequence>
<evidence type="ECO:0000313" key="3">
    <source>
        <dbReference type="EMBL" id="CAA9528218.1"/>
    </source>
</evidence>
<dbReference type="Pfam" id="PF03544">
    <property type="entry name" value="TonB_C"/>
    <property type="match status" value="1"/>
</dbReference>
<evidence type="ECO:0000256" key="1">
    <source>
        <dbReference type="SAM" id="SignalP"/>
    </source>
</evidence>
<accession>A0A6J4TQ42</accession>
<organism evidence="3">
    <name type="scientific">uncultured Sphingosinicella sp</name>
    <dbReference type="NCBI Taxonomy" id="478748"/>
    <lineage>
        <taxon>Bacteria</taxon>
        <taxon>Pseudomonadati</taxon>
        <taxon>Pseudomonadota</taxon>
        <taxon>Alphaproteobacteria</taxon>
        <taxon>Sphingomonadales</taxon>
        <taxon>Sphingosinicellaceae</taxon>
        <taxon>Sphingosinicella</taxon>
        <taxon>environmental samples</taxon>
    </lineage>
</organism>
<dbReference type="AlphaFoldDB" id="A0A6J4TQ42"/>
<evidence type="ECO:0000259" key="2">
    <source>
        <dbReference type="PROSITE" id="PS52015"/>
    </source>
</evidence>
<feature type="chain" id="PRO_5027090391" description="TonB C-terminal domain-containing protein" evidence="1">
    <location>
        <begin position="24"/>
        <end position="271"/>
    </location>
</feature>
<dbReference type="EMBL" id="CADCWD010000030">
    <property type="protein sequence ID" value="CAA9528218.1"/>
    <property type="molecule type" value="Genomic_DNA"/>
</dbReference>
<feature type="domain" description="TonB C-terminal" evidence="2">
    <location>
        <begin position="179"/>
        <end position="271"/>
    </location>
</feature>
<protein>
    <recommendedName>
        <fullName evidence="2">TonB C-terminal domain-containing protein</fullName>
    </recommendedName>
</protein>
<keyword evidence="1" id="KW-0732">Signal</keyword>
<dbReference type="SUPFAM" id="SSF74653">
    <property type="entry name" value="TolA/TonB C-terminal domain"/>
    <property type="match status" value="1"/>
</dbReference>
<proteinExistence type="predicted"/>
<name>A0A6J4TQ42_9SPHN</name>
<dbReference type="Gene3D" id="3.30.1150.10">
    <property type="match status" value="1"/>
</dbReference>
<feature type="signal peptide" evidence="1">
    <location>
        <begin position="1"/>
        <end position="23"/>
    </location>
</feature>
<gene>
    <name evidence="3" type="ORF">AVDCRST_MAG23-764</name>
</gene>
<dbReference type="PROSITE" id="PS52015">
    <property type="entry name" value="TONB_CTD"/>
    <property type="match status" value="1"/>
</dbReference>